<accession>A0A2T0BNB5</accession>
<dbReference type="PANTHER" id="PTHR31310">
    <property type="match status" value="1"/>
</dbReference>
<comment type="caution">
    <text evidence="3">The sequence shown here is derived from an EMBL/GenBank/DDBJ whole genome shotgun (WGS) entry which is preliminary data.</text>
</comment>
<proteinExistence type="predicted"/>
<name>A0A2T0BNB5_9CLOT</name>
<feature type="transmembrane region" description="Helical" evidence="1">
    <location>
        <begin position="44"/>
        <end position="65"/>
    </location>
</feature>
<keyword evidence="1" id="KW-0812">Transmembrane</keyword>
<protein>
    <submittedName>
        <fullName evidence="3">Undecaprenyl pyrophosphate phosphatase</fullName>
    </submittedName>
</protein>
<keyword evidence="1" id="KW-0472">Membrane</keyword>
<sequence>MEKFINKEILGTAKYILTKFVEILSKYYFVFIGLFFLHKALHLISYPSISLTSKIYVCMFVLICFTAYKDIRQDIKLIPFLISCFIFFMFVFFINKHGYQFWGKMLRWQMRKSIIVNLNPIFRSIPFNDGSFTRIYKSETLTWFFRMVYNNGFVLPVMLAIYRSALIKDFGKMIRYALSAHILQVFLITPFYLVFHLQEVWYVLGQPDGLNRHLTPHAAAGITLNCFPSMHTSICFAMFLLVLKENSRIFKVVYGFFCLSVIYSTLYLEIHWVLDIIGGMVLAYVTVKLSGFILDKLKMLLEKPLNIFYYKNVKTIYVNNYYLYTMKN</sequence>
<dbReference type="Pfam" id="PF01569">
    <property type="entry name" value="PAP2"/>
    <property type="match status" value="1"/>
</dbReference>
<feature type="transmembrane region" description="Helical" evidence="1">
    <location>
        <begin position="77"/>
        <end position="95"/>
    </location>
</feature>
<reference evidence="3 4" key="1">
    <citation type="submission" date="2018-03" db="EMBL/GenBank/DDBJ databases">
        <title>Genome sequence of Clostridium luticellarii DSM 29923.</title>
        <authorList>
            <person name="Poehlein A."/>
            <person name="Daniel R."/>
        </authorList>
    </citation>
    <scope>NUCLEOTIDE SEQUENCE [LARGE SCALE GENOMIC DNA]</scope>
    <source>
        <strain evidence="3 4">DSM 29923</strain>
    </source>
</reference>
<dbReference type="InterPro" id="IPR052185">
    <property type="entry name" value="IPC_Synthase-Related"/>
</dbReference>
<feature type="domain" description="Phosphatidic acid phosphatase type 2/haloperoxidase" evidence="2">
    <location>
        <begin position="213"/>
        <end position="289"/>
    </location>
</feature>
<feature type="transmembrane region" description="Helical" evidence="1">
    <location>
        <begin position="143"/>
        <end position="162"/>
    </location>
</feature>
<dbReference type="AlphaFoldDB" id="A0A2T0BNB5"/>
<feature type="transmembrane region" description="Helical" evidence="1">
    <location>
        <begin position="217"/>
        <end position="242"/>
    </location>
</feature>
<dbReference type="OrthoDB" id="9775789at2"/>
<evidence type="ECO:0000313" key="4">
    <source>
        <dbReference type="Proteomes" id="UP000237798"/>
    </source>
</evidence>
<keyword evidence="4" id="KW-1185">Reference proteome</keyword>
<dbReference type="EMBL" id="PVXP01000018">
    <property type="protein sequence ID" value="PRR85370.1"/>
    <property type="molecule type" value="Genomic_DNA"/>
</dbReference>
<dbReference type="SUPFAM" id="SSF48317">
    <property type="entry name" value="Acid phosphatase/Vanadium-dependent haloperoxidase"/>
    <property type="match status" value="1"/>
</dbReference>
<dbReference type="RefSeq" id="WP_106009252.1">
    <property type="nucleotide sequence ID" value="NZ_JALCPJ010000022.1"/>
</dbReference>
<evidence type="ECO:0000259" key="2">
    <source>
        <dbReference type="Pfam" id="PF01569"/>
    </source>
</evidence>
<feature type="transmembrane region" description="Helical" evidence="1">
    <location>
        <begin position="249"/>
        <end position="266"/>
    </location>
</feature>
<dbReference type="Gene3D" id="1.20.144.10">
    <property type="entry name" value="Phosphatidic acid phosphatase type 2/haloperoxidase"/>
    <property type="match status" value="1"/>
</dbReference>
<gene>
    <name evidence="3" type="ORF">CLLU_16520</name>
</gene>
<dbReference type="InterPro" id="IPR000326">
    <property type="entry name" value="PAP2/HPO"/>
</dbReference>
<evidence type="ECO:0000313" key="3">
    <source>
        <dbReference type="EMBL" id="PRR85370.1"/>
    </source>
</evidence>
<dbReference type="InterPro" id="IPR036938">
    <property type="entry name" value="PAP2/HPO_sf"/>
</dbReference>
<feature type="transmembrane region" description="Helical" evidence="1">
    <location>
        <begin position="20"/>
        <end position="38"/>
    </location>
</feature>
<feature type="transmembrane region" description="Helical" evidence="1">
    <location>
        <begin position="174"/>
        <end position="197"/>
    </location>
</feature>
<evidence type="ECO:0000256" key="1">
    <source>
        <dbReference type="SAM" id="Phobius"/>
    </source>
</evidence>
<keyword evidence="1" id="KW-1133">Transmembrane helix</keyword>
<dbReference type="CDD" id="cd03386">
    <property type="entry name" value="PAP2_Aur1_like"/>
    <property type="match status" value="1"/>
</dbReference>
<organism evidence="3 4">
    <name type="scientific">Clostridium luticellarii</name>
    <dbReference type="NCBI Taxonomy" id="1691940"/>
    <lineage>
        <taxon>Bacteria</taxon>
        <taxon>Bacillati</taxon>
        <taxon>Bacillota</taxon>
        <taxon>Clostridia</taxon>
        <taxon>Eubacteriales</taxon>
        <taxon>Clostridiaceae</taxon>
        <taxon>Clostridium</taxon>
    </lineage>
</organism>
<dbReference type="Proteomes" id="UP000237798">
    <property type="component" value="Unassembled WGS sequence"/>
</dbReference>
<dbReference type="PANTHER" id="PTHR31310:SF7">
    <property type="entry name" value="PA-PHOSPHATASE RELATED-FAMILY PROTEIN DDB_G0268928"/>
    <property type="match status" value="1"/>
</dbReference>
<feature type="transmembrane region" description="Helical" evidence="1">
    <location>
        <begin position="272"/>
        <end position="294"/>
    </location>
</feature>